<dbReference type="Proteomes" id="UP000636800">
    <property type="component" value="Unassembled WGS sequence"/>
</dbReference>
<dbReference type="Proteomes" id="UP000639772">
    <property type="component" value="Unassembled WGS sequence"/>
</dbReference>
<accession>A0A835P6S3</accession>
<sequence length="132" mass="14017">MLGFGAFEHNRKLAAVRFGVDSGAAYVNSDNSCVHAGRYAFEPPDVLTAPGAEDWSPIRACRTHRNGDPRMRTISLSSACGVLCELTGVVRGLVCGAVYYPAIKRLNSGLPAAPARSGGFRQFRRSTSAAAD</sequence>
<dbReference type="AlphaFoldDB" id="A0A835P6S3"/>
<evidence type="ECO:0000313" key="3">
    <source>
        <dbReference type="Proteomes" id="UP000636800"/>
    </source>
</evidence>
<organism evidence="1 4">
    <name type="scientific">Vanilla planifolia</name>
    <name type="common">Vanilla</name>
    <dbReference type="NCBI Taxonomy" id="51239"/>
    <lineage>
        <taxon>Eukaryota</taxon>
        <taxon>Viridiplantae</taxon>
        <taxon>Streptophyta</taxon>
        <taxon>Embryophyta</taxon>
        <taxon>Tracheophyta</taxon>
        <taxon>Spermatophyta</taxon>
        <taxon>Magnoliopsida</taxon>
        <taxon>Liliopsida</taxon>
        <taxon>Asparagales</taxon>
        <taxon>Orchidaceae</taxon>
        <taxon>Vanilloideae</taxon>
        <taxon>Vanilleae</taxon>
        <taxon>Vanilla</taxon>
    </lineage>
</organism>
<protein>
    <submittedName>
        <fullName evidence="1">Uncharacterized protein</fullName>
    </submittedName>
</protein>
<name>A0A835P6S3_VANPL</name>
<dbReference type="EMBL" id="JADCNM010000592">
    <property type="protein sequence ID" value="KAG0446297.1"/>
    <property type="molecule type" value="Genomic_DNA"/>
</dbReference>
<proteinExistence type="predicted"/>
<evidence type="ECO:0000313" key="1">
    <source>
        <dbReference type="EMBL" id="KAG0446297.1"/>
    </source>
</evidence>
<comment type="caution">
    <text evidence="1">The sequence shown here is derived from an EMBL/GenBank/DDBJ whole genome shotgun (WGS) entry which is preliminary data.</text>
</comment>
<gene>
    <name evidence="2" type="ORF">HPP92_028899</name>
    <name evidence="1" type="ORF">HPP92_028909</name>
</gene>
<evidence type="ECO:0000313" key="2">
    <source>
        <dbReference type="EMBL" id="KAG0446312.1"/>
    </source>
</evidence>
<reference evidence="3 4" key="1">
    <citation type="journal article" date="2020" name="Nat. Food">
        <title>A phased Vanilla planifolia genome enables genetic improvement of flavour and production.</title>
        <authorList>
            <person name="Hasing T."/>
            <person name="Tang H."/>
            <person name="Brym M."/>
            <person name="Khazi F."/>
            <person name="Huang T."/>
            <person name="Chambers A.H."/>
        </authorList>
    </citation>
    <scope>NUCLEOTIDE SEQUENCE [LARGE SCALE GENOMIC DNA]</scope>
    <source>
        <tissue evidence="1">Leaf</tissue>
    </source>
</reference>
<evidence type="ECO:0000313" key="4">
    <source>
        <dbReference type="Proteomes" id="UP000639772"/>
    </source>
</evidence>
<dbReference type="EMBL" id="JADCNL010000591">
    <property type="protein sequence ID" value="KAG0446312.1"/>
    <property type="molecule type" value="Genomic_DNA"/>
</dbReference>
<keyword evidence="3" id="KW-1185">Reference proteome</keyword>